<dbReference type="EMBL" id="CP003546">
    <property type="protein sequence ID" value="AFP84918.1"/>
    <property type="molecule type" value="Genomic_DNA"/>
</dbReference>
<protein>
    <submittedName>
        <fullName evidence="1">Uncharacterized protein</fullName>
    </submittedName>
</protein>
<dbReference type="AlphaFoldDB" id="J3YS23"/>
<dbReference type="HOGENOM" id="CLU_3066103_0_0_6"/>
<proteinExistence type="predicted"/>
<accession>J3YS23</accession>
<dbReference type="Proteomes" id="UP000003936">
    <property type="component" value="Chromosome"/>
</dbReference>
<sequence length="53" mass="5990">MHRGFLNNTLLKKKPSRLFAISGTKQYSSALCACTYKLYDAVKLRSLSESYDA</sequence>
<evidence type="ECO:0000313" key="2">
    <source>
        <dbReference type="Proteomes" id="UP000003936"/>
    </source>
</evidence>
<dbReference type="KEGG" id="sect:A359_05260"/>
<reference evidence="1 2" key="1">
    <citation type="journal article" date="2012" name="Mol. Biol. Evol.">
        <title>Genome reduction and co-evolution between the primary and secondary bacterial symbionts of psyllids.</title>
        <authorList>
            <person name="Sloan D.B."/>
            <person name="Moran N.A."/>
        </authorList>
    </citation>
    <scope>NUCLEOTIDE SEQUENCE [LARGE SCALE GENOMIC DNA]</scope>
    <source>
        <strain evidence="1">Ceuc_S</strain>
    </source>
</reference>
<keyword evidence="2" id="KW-1185">Reference proteome</keyword>
<name>J3YS23_9ENTR</name>
<gene>
    <name evidence="1" type="ORF">A359_05260</name>
</gene>
<organism evidence="1 2">
    <name type="scientific">secondary endosymbiont of Ctenarytaina eucalypti</name>
    <dbReference type="NCBI Taxonomy" id="1199245"/>
    <lineage>
        <taxon>Bacteria</taxon>
        <taxon>Pseudomonadati</taxon>
        <taxon>Pseudomonadota</taxon>
        <taxon>Gammaproteobacteria</taxon>
        <taxon>Enterobacterales</taxon>
        <taxon>Enterobacteriaceae</taxon>
        <taxon>aphid secondary symbionts</taxon>
    </lineage>
</organism>
<evidence type="ECO:0000313" key="1">
    <source>
        <dbReference type="EMBL" id="AFP84918.1"/>
    </source>
</evidence>